<dbReference type="Proteomes" id="UP000235145">
    <property type="component" value="Unassembled WGS sequence"/>
</dbReference>
<organism evidence="8 9">
    <name type="scientific">Lactuca sativa</name>
    <name type="common">Garden lettuce</name>
    <dbReference type="NCBI Taxonomy" id="4236"/>
    <lineage>
        <taxon>Eukaryota</taxon>
        <taxon>Viridiplantae</taxon>
        <taxon>Streptophyta</taxon>
        <taxon>Embryophyta</taxon>
        <taxon>Tracheophyta</taxon>
        <taxon>Spermatophyta</taxon>
        <taxon>Magnoliopsida</taxon>
        <taxon>eudicotyledons</taxon>
        <taxon>Gunneridae</taxon>
        <taxon>Pentapetalae</taxon>
        <taxon>asterids</taxon>
        <taxon>campanulids</taxon>
        <taxon>Asterales</taxon>
        <taxon>Asteraceae</taxon>
        <taxon>Cichorioideae</taxon>
        <taxon>Cichorieae</taxon>
        <taxon>Lactucinae</taxon>
        <taxon>Lactuca</taxon>
    </lineage>
</organism>
<keyword evidence="3" id="KW-0540">Nuclease</keyword>
<dbReference type="SUPFAM" id="SSF56672">
    <property type="entry name" value="DNA/RNA polymerases"/>
    <property type="match status" value="1"/>
</dbReference>
<name>A0A9R1WV08_LACSA</name>
<keyword evidence="2" id="KW-0548">Nucleotidyltransferase</keyword>
<dbReference type="InterPro" id="IPR041373">
    <property type="entry name" value="RT_RNaseH"/>
</dbReference>
<sequence length="106" mass="11923">MPFTNSRLPAARGDTTDVFSSFQKTITSMLAMEREGKQVPIHFVSRAQQVPEVNYLTLEKPVLALVYATRRLQRYFQAHKLPDKASVAKVGKVRAPGQVGHRISQK</sequence>
<dbReference type="Pfam" id="PF17917">
    <property type="entry name" value="RT_RNaseH"/>
    <property type="match status" value="1"/>
</dbReference>
<evidence type="ECO:0000256" key="1">
    <source>
        <dbReference type="ARBA" id="ARBA00022679"/>
    </source>
</evidence>
<reference evidence="8 9" key="1">
    <citation type="journal article" date="2017" name="Nat. Commun.">
        <title>Genome assembly with in vitro proximity ligation data and whole-genome triplication in lettuce.</title>
        <authorList>
            <person name="Reyes-Chin-Wo S."/>
            <person name="Wang Z."/>
            <person name="Yang X."/>
            <person name="Kozik A."/>
            <person name="Arikit S."/>
            <person name="Song C."/>
            <person name="Xia L."/>
            <person name="Froenicke L."/>
            <person name="Lavelle D.O."/>
            <person name="Truco M.J."/>
            <person name="Xia R."/>
            <person name="Zhu S."/>
            <person name="Xu C."/>
            <person name="Xu H."/>
            <person name="Xu X."/>
            <person name="Cox K."/>
            <person name="Korf I."/>
            <person name="Meyers B.C."/>
            <person name="Michelmore R.W."/>
        </authorList>
    </citation>
    <scope>NUCLEOTIDE SEQUENCE [LARGE SCALE GENOMIC DNA]</scope>
    <source>
        <strain evidence="9">cv. Salinas</strain>
        <tissue evidence="8">Seedlings</tissue>
    </source>
</reference>
<protein>
    <recommendedName>
        <fullName evidence="7">Reverse transcriptase RNase H-like domain-containing protein</fullName>
    </recommendedName>
</protein>
<dbReference type="EMBL" id="NBSK02000009">
    <property type="protein sequence ID" value="KAJ0188616.1"/>
    <property type="molecule type" value="Genomic_DNA"/>
</dbReference>
<dbReference type="GO" id="GO:0016787">
    <property type="term" value="F:hydrolase activity"/>
    <property type="evidence" value="ECO:0007669"/>
    <property type="project" value="UniProtKB-KW"/>
</dbReference>
<evidence type="ECO:0000313" key="8">
    <source>
        <dbReference type="EMBL" id="KAJ0188616.1"/>
    </source>
</evidence>
<accession>A0A9R1WV08</accession>
<comment type="caution">
    <text evidence="8">The sequence shown here is derived from an EMBL/GenBank/DDBJ whole genome shotgun (WGS) entry which is preliminary data.</text>
</comment>
<keyword evidence="6" id="KW-0695">RNA-directed DNA polymerase</keyword>
<keyword evidence="9" id="KW-1185">Reference proteome</keyword>
<evidence type="ECO:0000256" key="6">
    <source>
        <dbReference type="ARBA" id="ARBA00022918"/>
    </source>
</evidence>
<evidence type="ECO:0000259" key="7">
    <source>
        <dbReference type="Pfam" id="PF17917"/>
    </source>
</evidence>
<dbReference type="AlphaFoldDB" id="A0A9R1WV08"/>
<evidence type="ECO:0000256" key="5">
    <source>
        <dbReference type="ARBA" id="ARBA00022801"/>
    </source>
</evidence>
<keyword evidence="4" id="KW-0255">Endonuclease</keyword>
<keyword evidence="1" id="KW-0808">Transferase</keyword>
<evidence type="ECO:0000313" key="9">
    <source>
        <dbReference type="Proteomes" id="UP000235145"/>
    </source>
</evidence>
<keyword evidence="5" id="KW-0378">Hydrolase</keyword>
<feature type="domain" description="Reverse transcriptase RNase H-like" evidence="7">
    <location>
        <begin position="24"/>
        <end position="80"/>
    </location>
</feature>
<dbReference type="GO" id="GO:0003964">
    <property type="term" value="F:RNA-directed DNA polymerase activity"/>
    <property type="evidence" value="ECO:0007669"/>
    <property type="project" value="UniProtKB-KW"/>
</dbReference>
<dbReference type="InterPro" id="IPR043502">
    <property type="entry name" value="DNA/RNA_pol_sf"/>
</dbReference>
<gene>
    <name evidence="8" type="ORF">LSAT_V11C900490500</name>
</gene>
<evidence type="ECO:0000256" key="2">
    <source>
        <dbReference type="ARBA" id="ARBA00022695"/>
    </source>
</evidence>
<evidence type="ECO:0000256" key="3">
    <source>
        <dbReference type="ARBA" id="ARBA00022722"/>
    </source>
</evidence>
<proteinExistence type="predicted"/>
<dbReference type="GO" id="GO:0004519">
    <property type="term" value="F:endonuclease activity"/>
    <property type="evidence" value="ECO:0007669"/>
    <property type="project" value="UniProtKB-KW"/>
</dbReference>
<evidence type="ECO:0000256" key="4">
    <source>
        <dbReference type="ARBA" id="ARBA00022759"/>
    </source>
</evidence>